<feature type="signal peptide" evidence="1">
    <location>
        <begin position="1"/>
        <end position="19"/>
    </location>
</feature>
<evidence type="ECO:0000313" key="2">
    <source>
        <dbReference type="EMBL" id="QHW00660.1"/>
    </source>
</evidence>
<organism evidence="2 3">
    <name type="scientific">Spirosoma endbachense</name>
    <dbReference type="NCBI Taxonomy" id="2666025"/>
    <lineage>
        <taxon>Bacteria</taxon>
        <taxon>Pseudomonadati</taxon>
        <taxon>Bacteroidota</taxon>
        <taxon>Cytophagia</taxon>
        <taxon>Cytophagales</taxon>
        <taxon>Cytophagaceae</taxon>
        <taxon>Spirosoma</taxon>
    </lineage>
</organism>
<keyword evidence="3" id="KW-1185">Reference proteome</keyword>
<evidence type="ECO:0008006" key="4">
    <source>
        <dbReference type="Google" id="ProtNLM"/>
    </source>
</evidence>
<sequence length="204" mass="23019">MKKLVFVLVLLANSHLAVCQGNIRSSVKAGITYVLFGRGDRIGVNYYNEYNRSINRFLTFAPSLHVGYGSKVDRLMADGFYQEFRFVKASFALDANLFVSPMRFERHKIRLGVGPSIRFLSESFPSSFGLRLVDSPGLPTGNQYALIPIAYQRPRNQWTIGYTVVLEGELNVSPRWITGVRTSFQNYENGETVLNVGVNAGYRF</sequence>
<accession>A0A6P1W9H4</accession>
<feature type="chain" id="PRO_5026660760" description="Outer membrane beta-barrel protein" evidence="1">
    <location>
        <begin position="20"/>
        <end position="204"/>
    </location>
</feature>
<evidence type="ECO:0000313" key="3">
    <source>
        <dbReference type="Proteomes" id="UP000464577"/>
    </source>
</evidence>
<evidence type="ECO:0000256" key="1">
    <source>
        <dbReference type="SAM" id="SignalP"/>
    </source>
</evidence>
<dbReference type="RefSeq" id="WP_162391053.1">
    <property type="nucleotide sequence ID" value="NZ_CP045997.1"/>
</dbReference>
<dbReference type="Proteomes" id="UP000464577">
    <property type="component" value="Chromosome"/>
</dbReference>
<reference evidence="2 3" key="1">
    <citation type="submission" date="2019-11" db="EMBL/GenBank/DDBJ databases">
        <title>Spirosoma endbachense sp. nov., isolated from a natural salt meadow.</title>
        <authorList>
            <person name="Rojas J."/>
            <person name="Ambika Manirajan B."/>
            <person name="Ratering S."/>
            <person name="Suarez C."/>
            <person name="Geissler-Plaum R."/>
            <person name="Schnell S."/>
        </authorList>
    </citation>
    <scope>NUCLEOTIDE SEQUENCE [LARGE SCALE GENOMIC DNA]</scope>
    <source>
        <strain evidence="2 3">I-24</strain>
    </source>
</reference>
<proteinExistence type="predicted"/>
<dbReference type="AlphaFoldDB" id="A0A6P1W9H4"/>
<protein>
    <recommendedName>
        <fullName evidence="4">Outer membrane beta-barrel protein</fullName>
    </recommendedName>
</protein>
<gene>
    <name evidence="2" type="ORF">GJR95_39060</name>
</gene>
<keyword evidence="1" id="KW-0732">Signal</keyword>
<name>A0A6P1W9H4_9BACT</name>
<dbReference type="EMBL" id="CP045997">
    <property type="protein sequence ID" value="QHW00660.1"/>
    <property type="molecule type" value="Genomic_DNA"/>
</dbReference>
<dbReference type="KEGG" id="senf:GJR95_39060"/>